<evidence type="ECO:0000256" key="1">
    <source>
        <dbReference type="SAM" id="Phobius"/>
    </source>
</evidence>
<keyword evidence="3" id="KW-1185">Reference proteome</keyword>
<sequence>MDNSPGWAEFRYDVPVMMINCDIPLSIGHGLSCWNLVLFRGYSSFRPGDIISKLLSYMLLSYCFHPGCPAYVILDMVILIRLVYHPKFMFLYTVDPRIFHLVRRDFDVVAVDGTRDWPWWVPTRWFQVPAGWIDGKYHGRYKSVSTIRASTIGTLPDTRLG</sequence>
<comment type="caution">
    <text evidence="2">The sequence shown here is derived from an EMBL/GenBank/DDBJ whole genome shotgun (WGS) entry which is preliminary data.</text>
</comment>
<reference evidence="2" key="1">
    <citation type="submission" date="2013-05" db="EMBL/GenBank/DDBJ databases">
        <authorList>
            <person name="Yim A.K.Y."/>
            <person name="Chan T.F."/>
            <person name="Ji K.M."/>
            <person name="Liu X.Y."/>
            <person name="Zhou J.W."/>
            <person name="Li R.Q."/>
            <person name="Yang K.Y."/>
            <person name="Li J."/>
            <person name="Li M."/>
            <person name="Law P.T.W."/>
            <person name="Wu Y.L."/>
            <person name="Cai Z.L."/>
            <person name="Qin H."/>
            <person name="Bao Y."/>
            <person name="Leung R.K.K."/>
            <person name="Ng P.K.S."/>
            <person name="Zou J."/>
            <person name="Zhong X.J."/>
            <person name="Ran P.X."/>
            <person name="Zhong N.S."/>
            <person name="Liu Z.G."/>
            <person name="Tsui S.K.W."/>
        </authorList>
    </citation>
    <scope>NUCLEOTIDE SEQUENCE</scope>
    <source>
        <strain evidence="2">Derf</strain>
        <tissue evidence="2">Whole organism</tissue>
    </source>
</reference>
<protein>
    <submittedName>
        <fullName evidence="2">Uncharacterized protein</fullName>
    </submittedName>
</protein>
<accession>A0A922L663</accession>
<proteinExistence type="predicted"/>
<dbReference type="AlphaFoldDB" id="A0A922L663"/>
<keyword evidence="1" id="KW-1133">Transmembrane helix</keyword>
<name>A0A922L663_DERFA</name>
<dbReference type="EMBL" id="ASGP02000004">
    <property type="protein sequence ID" value="KAH9511373.1"/>
    <property type="molecule type" value="Genomic_DNA"/>
</dbReference>
<keyword evidence="1" id="KW-0472">Membrane</keyword>
<gene>
    <name evidence="2" type="ORF">DERF_009841</name>
</gene>
<evidence type="ECO:0000313" key="3">
    <source>
        <dbReference type="Proteomes" id="UP000790347"/>
    </source>
</evidence>
<feature type="transmembrane region" description="Helical" evidence="1">
    <location>
        <begin position="64"/>
        <end position="84"/>
    </location>
</feature>
<organism evidence="2 3">
    <name type="scientific">Dermatophagoides farinae</name>
    <name type="common">American house dust mite</name>
    <dbReference type="NCBI Taxonomy" id="6954"/>
    <lineage>
        <taxon>Eukaryota</taxon>
        <taxon>Metazoa</taxon>
        <taxon>Ecdysozoa</taxon>
        <taxon>Arthropoda</taxon>
        <taxon>Chelicerata</taxon>
        <taxon>Arachnida</taxon>
        <taxon>Acari</taxon>
        <taxon>Acariformes</taxon>
        <taxon>Sarcoptiformes</taxon>
        <taxon>Astigmata</taxon>
        <taxon>Psoroptidia</taxon>
        <taxon>Analgoidea</taxon>
        <taxon>Pyroglyphidae</taxon>
        <taxon>Dermatophagoidinae</taxon>
        <taxon>Dermatophagoides</taxon>
    </lineage>
</organism>
<keyword evidence="1" id="KW-0812">Transmembrane</keyword>
<reference evidence="2" key="2">
    <citation type="journal article" date="2022" name="Res Sq">
        <title>Comparative Genomics Reveals Insights into the Divergent Evolution of Astigmatic Mites and Household Pest Adaptations.</title>
        <authorList>
            <person name="Xiong Q."/>
            <person name="Wan A.T.-Y."/>
            <person name="Liu X.-Y."/>
            <person name="Fung C.S.-H."/>
            <person name="Xiao X."/>
            <person name="Malainual N."/>
            <person name="Hou J."/>
            <person name="Wang L."/>
            <person name="Wang M."/>
            <person name="Yang K."/>
            <person name="Cui Y."/>
            <person name="Leung E."/>
            <person name="Nong W."/>
            <person name="Shin S.-K."/>
            <person name="Au S."/>
            <person name="Jeong K.Y."/>
            <person name="Chew F.T."/>
            <person name="Hui J."/>
            <person name="Leung T.F."/>
            <person name="Tungtrongchitr A."/>
            <person name="Zhong N."/>
            <person name="Liu Z."/>
            <person name="Tsui S."/>
        </authorList>
    </citation>
    <scope>NUCLEOTIDE SEQUENCE</scope>
    <source>
        <strain evidence="2">Derf</strain>
        <tissue evidence="2">Whole organism</tissue>
    </source>
</reference>
<evidence type="ECO:0000313" key="2">
    <source>
        <dbReference type="EMBL" id="KAH9511373.1"/>
    </source>
</evidence>
<dbReference type="Proteomes" id="UP000790347">
    <property type="component" value="Unassembled WGS sequence"/>
</dbReference>